<comment type="caution">
    <text evidence="1">The sequence shown here is derived from an EMBL/GenBank/DDBJ whole genome shotgun (WGS) entry which is preliminary data.</text>
</comment>
<name>A0A1V4KN67_PATFA</name>
<proteinExistence type="predicted"/>
<organism evidence="1 2">
    <name type="scientific">Patagioenas fasciata monilis</name>
    <dbReference type="NCBI Taxonomy" id="372326"/>
    <lineage>
        <taxon>Eukaryota</taxon>
        <taxon>Metazoa</taxon>
        <taxon>Chordata</taxon>
        <taxon>Craniata</taxon>
        <taxon>Vertebrata</taxon>
        <taxon>Euteleostomi</taxon>
        <taxon>Archelosauria</taxon>
        <taxon>Archosauria</taxon>
        <taxon>Dinosauria</taxon>
        <taxon>Saurischia</taxon>
        <taxon>Theropoda</taxon>
        <taxon>Coelurosauria</taxon>
        <taxon>Aves</taxon>
        <taxon>Neognathae</taxon>
        <taxon>Neoaves</taxon>
        <taxon>Columbimorphae</taxon>
        <taxon>Columbiformes</taxon>
        <taxon>Columbidae</taxon>
        <taxon>Patagioenas</taxon>
    </lineage>
</organism>
<keyword evidence="2" id="KW-1185">Reference proteome</keyword>
<dbReference type="AlphaFoldDB" id="A0A1V4KN67"/>
<reference evidence="1 2" key="1">
    <citation type="submission" date="2016-02" db="EMBL/GenBank/DDBJ databases">
        <title>Band-tailed pigeon sequencing and assembly.</title>
        <authorList>
            <person name="Soares A.E."/>
            <person name="Novak B.J."/>
            <person name="Rice E.S."/>
            <person name="O'Connell B."/>
            <person name="Chang D."/>
            <person name="Weber S."/>
            <person name="Shapiro B."/>
        </authorList>
    </citation>
    <scope>NUCLEOTIDE SEQUENCE [LARGE SCALE GENOMIC DNA]</scope>
    <source>
        <strain evidence="1">BTP2013</strain>
        <tissue evidence="1">Blood</tissue>
    </source>
</reference>
<gene>
    <name evidence="1" type="ORF">AV530_017784</name>
</gene>
<accession>A0A1V4KN67</accession>
<dbReference type="Proteomes" id="UP000190648">
    <property type="component" value="Unassembled WGS sequence"/>
</dbReference>
<evidence type="ECO:0000313" key="2">
    <source>
        <dbReference type="Proteomes" id="UP000190648"/>
    </source>
</evidence>
<protein>
    <submittedName>
        <fullName evidence="1">Uncharacterized protein</fullName>
    </submittedName>
</protein>
<sequence length="72" mass="8134">MQVQQPQVITVHKSQLFSVRPAKKRSVCTRWESKASTSQLHALCPEHDPHLLPLLPPGVMSPQPRRGHQQGH</sequence>
<evidence type="ECO:0000313" key="1">
    <source>
        <dbReference type="EMBL" id="OPJ85863.1"/>
    </source>
</evidence>
<dbReference type="EMBL" id="LSYS01002633">
    <property type="protein sequence ID" value="OPJ85863.1"/>
    <property type="molecule type" value="Genomic_DNA"/>
</dbReference>